<evidence type="ECO:0000313" key="3">
    <source>
        <dbReference type="Proteomes" id="UP001501442"/>
    </source>
</evidence>
<comment type="caution">
    <text evidence="2">The sequence shown here is derived from an EMBL/GenBank/DDBJ whole genome shotgun (WGS) entry which is preliminary data.</text>
</comment>
<dbReference type="EMBL" id="BAABHK010000007">
    <property type="protein sequence ID" value="GAA4629888.1"/>
    <property type="molecule type" value="Genomic_DNA"/>
</dbReference>
<dbReference type="InterPro" id="IPR011330">
    <property type="entry name" value="Glyco_hydro/deAcase_b/a-brl"/>
</dbReference>
<feature type="compositionally biased region" description="Gly residues" evidence="1">
    <location>
        <begin position="18"/>
        <end position="28"/>
    </location>
</feature>
<dbReference type="Proteomes" id="UP001501442">
    <property type="component" value="Unassembled WGS sequence"/>
</dbReference>
<feature type="region of interest" description="Disordered" evidence="1">
    <location>
        <begin position="1"/>
        <end position="45"/>
    </location>
</feature>
<dbReference type="Pfam" id="PF10096">
    <property type="entry name" value="DUF2334"/>
    <property type="match status" value="1"/>
</dbReference>
<gene>
    <name evidence="2" type="ORF">GCM10023196_053050</name>
</gene>
<evidence type="ECO:0008006" key="4">
    <source>
        <dbReference type="Google" id="ProtNLM"/>
    </source>
</evidence>
<dbReference type="CDD" id="cd11374">
    <property type="entry name" value="CE4_u10"/>
    <property type="match status" value="1"/>
</dbReference>
<proteinExistence type="predicted"/>
<keyword evidence="3" id="KW-1185">Reference proteome</keyword>
<dbReference type="InterPro" id="IPR018763">
    <property type="entry name" value="DUF2334"/>
</dbReference>
<evidence type="ECO:0000256" key="1">
    <source>
        <dbReference type="SAM" id="MobiDB-lite"/>
    </source>
</evidence>
<reference evidence="3" key="1">
    <citation type="journal article" date="2019" name="Int. J. Syst. Evol. Microbiol.">
        <title>The Global Catalogue of Microorganisms (GCM) 10K type strain sequencing project: providing services to taxonomists for standard genome sequencing and annotation.</title>
        <authorList>
            <consortium name="The Broad Institute Genomics Platform"/>
            <consortium name="The Broad Institute Genome Sequencing Center for Infectious Disease"/>
            <person name="Wu L."/>
            <person name="Ma J."/>
        </authorList>
    </citation>
    <scope>NUCLEOTIDE SEQUENCE [LARGE SCALE GENOMIC DNA]</scope>
    <source>
        <strain evidence="3">JCM 17939</strain>
    </source>
</reference>
<sequence length="376" mass="39398">MRGDGDVRATGHRRRRPGTGGRPDGSGGVAPVTAGLPTGSDAWPGGAARITAGLPVVRMTAGRSTGSGAEVRVTAGDAAVGHGMVGCAEGSRYRAVLSATATRRIVPPSVRIISGRQGDRMVEGLAVRRGVTHLVVSVHDVAPVTAEQTRRWCADADSLGIPVSLLVVPGPWRGTSLADEPGYAEVLRARAAHGDELVMHGWSHQAGPEGSLPRRTVGRLVARGAAEFGALDEVQAADRLMSGRAVLREMGLVACGFTPPGWLASPATNRALRQAGFRYTTSHFGVRDLRSGRLWRGFALSHRPGGAGERLGAVLVKEWARWRARRGGLVRIALHPGDLDRPGLRDTTLRAIEAVLAAGGRAMTYSDVVADPVGAH</sequence>
<accession>A0ABP8UEC3</accession>
<organism evidence="2 3">
    <name type="scientific">Actinoallomurus vinaceus</name>
    <dbReference type="NCBI Taxonomy" id="1080074"/>
    <lineage>
        <taxon>Bacteria</taxon>
        <taxon>Bacillati</taxon>
        <taxon>Actinomycetota</taxon>
        <taxon>Actinomycetes</taxon>
        <taxon>Streptosporangiales</taxon>
        <taxon>Thermomonosporaceae</taxon>
        <taxon>Actinoallomurus</taxon>
    </lineage>
</organism>
<dbReference type="SUPFAM" id="SSF88713">
    <property type="entry name" value="Glycoside hydrolase/deacetylase"/>
    <property type="match status" value="1"/>
</dbReference>
<evidence type="ECO:0000313" key="2">
    <source>
        <dbReference type="EMBL" id="GAA4629888.1"/>
    </source>
</evidence>
<name>A0ABP8UEC3_9ACTN</name>
<dbReference type="Gene3D" id="3.20.20.370">
    <property type="entry name" value="Glycoside hydrolase/deacetylase"/>
    <property type="match status" value="1"/>
</dbReference>
<protein>
    <recommendedName>
        <fullName evidence="4">DUF2334 domain-containing protein</fullName>
    </recommendedName>
</protein>